<keyword evidence="6" id="KW-0963">Cytoplasm</keyword>
<sequence length="425" mass="49239">MLDIKLVRENPEIVQNNLQKRGDPEKLEMLNNLINYDKKWRNLLVQANELRHKRKKITTEVANLKKQKKDASKQIEKAKHIPQQIKKLEIQVAKYRENAEILLMKLPNLLHESVPFGKDESDNVVEKLIGRPPKFGFKPKSHVEIASDLGLIDFERAAKVSGHGFYYLKGDLARLDFAIMTYTIDFLRNRDYTLVEPPLMMHRKPYLGVTDLEFFGDQLYKIENDDLYLIATSEHPMAAINMDEVILQKDLPIKYVGISPCFRKEVGTHGKYTKGLFRVHQFNKIEQFIFCLPEDSWKFHEELQKNSEDLYNSLGLHYRVVNVCTGDIGIIAAKKYDIEVWMADDSYREAGSNSNCTDYQARRLNIKYREKEGQSPVGFVHTLNNTAIATSRTLIAILEQNQQKDGTVLIPDVLRQLMGDKERLE</sequence>
<dbReference type="GO" id="GO:0005737">
    <property type="term" value="C:cytoplasm"/>
    <property type="evidence" value="ECO:0007669"/>
    <property type="project" value="UniProtKB-SubCell"/>
</dbReference>
<feature type="binding site" evidence="6 7">
    <location>
        <position position="286"/>
    </location>
    <ligand>
        <name>L-serine</name>
        <dbReference type="ChEBI" id="CHEBI:33384"/>
    </ligand>
</feature>
<evidence type="ECO:0000256" key="6">
    <source>
        <dbReference type="HAMAP-Rule" id="MF_00176"/>
    </source>
</evidence>
<evidence type="ECO:0000313" key="11">
    <source>
        <dbReference type="EMBL" id="KON32109.1"/>
    </source>
</evidence>
<comment type="subunit">
    <text evidence="6">Homodimer. The tRNA molecule binds across the dimer.</text>
</comment>
<dbReference type="InterPro" id="IPR002314">
    <property type="entry name" value="aa-tRNA-synt_IIb"/>
</dbReference>
<dbReference type="PANTHER" id="PTHR11778">
    <property type="entry name" value="SERYL-TRNA SYNTHETASE"/>
    <property type="match status" value="1"/>
</dbReference>
<evidence type="ECO:0000256" key="9">
    <source>
        <dbReference type="SAM" id="Coils"/>
    </source>
</evidence>
<evidence type="ECO:0000313" key="12">
    <source>
        <dbReference type="Proteomes" id="UP000037237"/>
    </source>
</evidence>
<feature type="coiled-coil region" evidence="9">
    <location>
        <begin position="47"/>
        <end position="105"/>
    </location>
</feature>
<feature type="site" description="Important for serine binding" evidence="7">
    <location>
        <position position="386"/>
    </location>
</feature>
<evidence type="ECO:0000256" key="7">
    <source>
        <dbReference type="PIRSR" id="PIRSR001529-1"/>
    </source>
</evidence>
<evidence type="ECO:0000259" key="10">
    <source>
        <dbReference type="PROSITE" id="PS50862"/>
    </source>
</evidence>
<dbReference type="PRINTS" id="PR00981">
    <property type="entry name" value="TRNASYNTHSER"/>
</dbReference>
<dbReference type="HAMAP" id="MF_00176">
    <property type="entry name" value="Ser_tRNA_synth_type1"/>
    <property type="match status" value="1"/>
</dbReference>
<dbReference type="InterPro" id="IPR002317">
    <property type="entry name" value="Ser-tRNA-ligase_type_1"/>
</dbReference>
<keyword evidence="5 6" id="KW-0030">Aminoacyl-tRNA synthetase</keyword>
<comment type="catalytic activity">
    <reaction evidence="6">
        <text>tRNA(Ser) + L-serine + ATP = L-seryl-tRNA(Ser) + AMP + diphosphate + H(+)</text>
        <dbReference type="Rhea" id="RHEA:12292"/>
        <dbReference type="Rhea" id="RHEA-COMP:9669"/>
        <dbReference type="Rhea" id="RHEA-COMP:9703"/>
        <dbReference type="ChEBI" id="CHEBI:15378"/>
        <dbReference type="ChEBI" id="CHEBI:30616"/>
        <dbReference type="ChEBI" id="CHEBI:33019"/>
        <dbReference type="ChEBI" id="CHEBI:33384"/>
        <dbReference type="ChEBI" id="CHEBI:78442"/>
        <dbReference type="ChEBI" id="CHEBI:78533"/>
        <dbReference type="ChEBI" id="CHEBI:456215"/>
        <dbReference type="EC" id="6.1.1.11"/>
    </reaction>
</comment>
<feature type="binding site" evidence="6 8">
    <location>
        <begin position="263"/>
        <end position="265"/>
    </location>
    <ligand>
        <name>ATP</name>
        <dbReference type="ChEBI" id="CHEBI:30616"/>
    </ligand>
</feature>
<dbReference type="InterPro" id="IPR006195">
    <property type="entry name" value="aa-tRNA-synth_II"/>
</dbReference>
<accession>A0A0M0BUH3</accession>
<dbReference type="Gene3D" id="3.30.930.10">
    <property type="entry name" value="Bira Bifunctional Protein, Domain 2"/>
    <property type="match status" value="1"/>
</dbReference>
<dbReference type="PATRIC" id="fig|1685124.3.peg.646"/>
<feature type="binding site" evidence="6">
    <location>
        <position position="386"/>
    </location>
    <ligand>
        <name>L-serine</name>
        <dbReference type="ChEBI" id="CHEBI:33384"/>
    </ligand>
</feature>
<dbReference type="InterPro" id="IPR042103">
    <property type="entry name" value="SerRS_1_N_sf"/>
</dbReference>
<dbReference type="Pfam" id="PF02403">
    <property type="entry name" value="Seryl_tRNA_N"/>
    <property type="match status" value="1"/>
</dbReference>
<dbReference type="GO" id="GO:0016260">
    <property type="term" value="P:selenocysteine biosynthetic process"/>
    <property type="evidence" value="ECO:0007669"/>
    <property type="project" value="UniProtKB-UniRule"/>
</dbReference>
<feature type="binding site" evidence="7">
    <location>
        <position position="232"/>
    </location>
    <ligand>
        <name>L-serine</name>
        <dbReference type="ChEBI" id="CHEBI:33384"/>
    </ligand>
</feature>
<dbReference type="Proteomes" id="UP000037237">
    <property type="component" value="Unassembled WGS sequence"/>
</dbReference>
<dbReference type="InterPro" id="IPR033729">
    <property type="entry name" value="SerRS_core"/>
</dbReference>
<keyword evidence="1 6" id="KW-0436">Ligase</keyword>
<gene>
    <name evidence="6" type="primary">serS</name>
    <name evidence="11" type="ORF">AC477_03385</name>
</gene>
<comment type="domain">
    <text evidence="6">Consists of two distinct domains, a catalytic core and a N-terminal extension that is involved in tRNA binding.</text>
</comment>
<organism evidence="11 12">
    <name type="scientific">miscellaneous Crenarchaeota group-1 archaeon SG8-32-1</name>
    <dbReference type="NCBI Taxonomy" id="1685124"/>
    <lineage>
        <taxon>Archaea</taxon>
        <taxon>Candidatus Bathyarchaeota</taxon>
        <taxon>MCG-1</taxon>
    </lineage>
</organism>
<evidence type="ECO:0000256" key="5">
    <source>
        <dbReference type="ARBA" id="ARBA00023146"/>
    </source>
</evidence>
<evidence type="ECO:0000256" key="8">
    <source>
        <dbReference type="PIRSR" id="PIRSR001529-2"/>
    </source>
</evidence>
<dbReference type="NCBIfam" id="TIGR00414">
    <property type="entry name" value="serS"/>
    <property type="match status" value="1"/>
</dbReference>
<name>A0A0M0BUH3_9ARCH</name>
<evidence type="ECO:0000256" key="2">
    <source>
        <dbReference type="ARBA" id="ARBA00022741"/>
    </source>
</evidence>
<comment type="similarity">
    <text evidence="6">Belongs to the class-II aminoacyl-tRNA synthetase family. Type-1 seryl-tRNA synthetase subfamily.</text>
</comment>
<protein>
    <recommendedName>
        <fullName evidence="6">Serine--tRNA ligase</fullName>
        <ecNumber evidence="6">6.1.1.11</ecNumber>
    </recommendedName>
    <alternativeName>
        <fullName evidence="6">Seryl-tRNA synthetase</fullName>
        <shortName evidence="6">SerRS</shortName>
    </alternativeName>
    <alternativeName>
        <fullName evidence="6">Seryl-tRNA(Ser/Sec) synthetase</fullName>
    </alternativeName>
</protein>
<dbReference type="SUPFAM" id="SSF55681">
    <property type="entry name" value="Class II aaRS and biotin synthetases"/>
    <property type="match status" value="1"/>
</dbReference>
<evidence type="ECO:0000256" key="4">
    <source>
        <dbReference type="ARBA" id="ARBA00022917"/>
    </source>
</evidence>
<evidence type="ECO:0000256" key="3">
    <source>
        <dbReference type="ARBA" id="ARBA00022840"/>
    </source>
</evidence>
<comment type="catalytic activity">
    <reaction evidence="6">
        <text>tRNA(Sec) + L-serine + ATP = L-seryl-tRNA(Sec) + AMP + diphosphate + H(+)</text>
        <dbReference type="Rhea" id="RHEA:42580"/>
        <dbReference type="Rhea" id="RHEA-COMP:9742"/>
        <dbReference type="Rhea" id="RHEA-COMP:10128"/>
        <dbReference type="ChEBI" id="CHEBI:15378"/>
        <dbReference type="ChEBI" id="CHEBI:30616"/>
        <dbReference type="ChEBI" id="CHEBI:33019"/>
        <dbReference type="ChEBI" id="CHEBI:33384"/>
        <dbReference type="ChEBI" id="CHEBI:78442"/>
        <dbReference type="ChEBI" id="CHEBI:78533"/>
        <dbReference type="ChEBI" id="CHEBI:456215"/>
        <dbReference type="EC" id="6.1.1.11"/>
    </reaction>
</comment>
<dbReference type="GO" id="GO:0005524">
    <property type="term" value="F:ATP binding"/>
    <property type="evidence" value="ECO:0007669"/>
    <property type="project" value="UniProtKB-UniRule"/>
</dbReference>
<dbReference type="InterPro" id="IPR010978">
    <property type="entry name" value="tRNA-bd_arm"/>
</dbReference>
<dbReference type="EC" id="6.1.1.11" evidence="6"/>
<feature type="binding site" evidence="6">
    <location>
        <begin position="232"/>
        <end position="234"/>
    </location>
    <ligand>
        <name>L-serine</name>
        <dbReference type="ChEBI" id="CHEBI:33384"/>
    </ligand>
</feature>
<dbReference type="PIRSF" id="PIRSF001529">
    <property type="entry name" value="Ser-tRNA-synth_IIa"/>
    <property type="match status" value="1"/>
</dbReference>
<evidence type="ECO:0000256" key="1">
    <source>
        <dbReference type="ARBA" id="ARBA00022598"/>
    </source>
</evidence>
<keyword evidence="2 6" id="KW-0547">Nucleotide-binding</keyword>
<feature type="binding site" evidence="7">
    <location>
        <position position="384"/>
    </location>
    <ligand>
        <name>L-serine</name>
        <dbReference type="ChEBI" id="CHEBI:33384"/>
    </ligand>
</feature>
<keyword evidence="3 6" id="KW-0067">ATP-binding</keyword>
<comment type="function">
    <text evidence="6">Catalyzes the attachment of serine to tRNA(Ser). Is also able to aminoacylate tRNA(Sec) with serine, to form the misacylated tRNA L-seryl-tRNA(Sec), which will be further converted into selenocysteinyl-tRNA(Sec).</text>
</comment>
<keyword evidence="9" id="KW-0175">Coiled coil</keyword>
<feature type="binding site" evidence="7">
    <location>
        <position position="263"/>
    </location>
    <ligand>
        <name>L-serine</name>
        <dbReference type="ChEBI" id="CHEBI:33384"/>
    </ligand>
</feature>
<comment type="subcellular location">
    <subcellularLocation>
        <location evidence="6">Cytoplasm</location>
    </subcellularLocation>
</comment>
<reference evidence="11 12" key="1">
    <citation type="submission" date="2015-06" db="EMBL/GenBank/DDBJ databases">
        <title>New insights into the roles of widespread benthic archaea in carbon and nitrogen cycling.</title>
        <authorList>
            <person name="Lazar C.S."/>
            <person name="Baker B.J."/>
            <person name="Seitz K.W."/>
            <person name="Hyde A.S."/>
            <person name="Dick G.J."/>
            <person name="Hinrichs K.-U."/>
            <person name="Teske A.P."/>
        </authorList>
    </citation>
    <scope>NUCLEOTIDE SEQUENCE [LARGE SCALE GENOMIC DNA]</scope>
    <source>
        <strain evidence="11">SG8-32-1</strain>
    </source>
</reference>
<feature type="binding site" evidence="8">
    <location>
        <begin position="279"/>
        <end position="282"/>
    </location>
    <ligand>
        <name>ATP</name>
        <dbReference type="ChEBI" id="CHEBI:30616"/>
    </ligand>
</feature>
<dbReference type="InterPro" id="IPR045864">
    <property type="entry name" value="aa-tRNA-synth_II/BPL/LPL"/>
</dbReference>
<dbReference type="GO" id="GO:0006434">
    <property type="term" value="P:seryl-tRNA aminoacylation"/>
    <property type="evidence" value="ECO:0007669"/>
    <property type="project" value="UniProtKB-UniRule"/>
</dbReference>
<dbReference type="SUPFAM" id="SSF46589">
    <property type="entry name" value="tRNA-binding arm"/>
    <property type="match status" value="1"/>
</dbReference>
<dbReference type="Gene3D" id="1.10.287.40">
    <property type="entry name" value="Serine-tRNA synthetase, tRNA binding domain"/>
    <property type="match status" value="1"/>
</dbReference>
<proteinExistence type="inferred from homology"/>
<keyword evidence="4 6" id="KW-0648">Protein biosynthesis</keyword>
<dbReference type="PROSITE" id="PS50862">
    <property type="entry name" value="AA_TRNA_LIGASE_II"/>
    <property type="match status" value="1"/>
</dbReference>
<dbReference type="EMBL" id="LFWU01000077">
    <property type="protein sequence ID" value="KON32109.1"/>
    <property type="molecule type" value="Genomic_DNA"/>
</dbReference>
<comment type="caution">
    <text evidence="11">The sequence shown here is derived from an EMBL/GenBank/DDBJ whole genome shotgun (WGS) entry which is preliminary data.</text>
</comment>
<dbReference type="InterPro" id="IPR015866">
    <property type="entry name" value="Ser-tRNA-synth_1_N"/>
</dbReference>
<dbReference type="AlphaFoldDB" id="A0A0M0BUH3"/>
<dbReference type="GO" id="GO:0004828">
    <property type="term" value="F:serine-tRNA ligase activity"/>
    <property type="evidence" value="ECO:0007669"/>
    <property type="project" value="UniProtKB-UniRule"/>
</dbReference>
<comment type="pathway">
    <text evidence="6">Aminoacyl-tRNA biosynthesis; selenocysteinyl-tRNA(Sec) biosynthesis; L-seryl-tRNA(Sec) from L-serine and tRNA(Sec): step 1/1.</text>
</comment>
<dbReference type="CDD" id="cd00770">
    <property type="entry name" value="SerRS_core"/>
    <property type="match status" value="1"/>
</dbReference>
<dbReference type="Pfam" id="PF00587">
    <property type="entry name" value="tRNA-synt_2b"/>
    <property type="match status" value="1"/>
</dbReference>
<feature type="binding site" evidence="6">
    <location>
        <position position="279"/>
    </location>
    <ligand>
        <name>ATP</name>
        <dbReference type="ChEBI" id="CHEBI:30616"/>
    </ligand>
</feature>
<dbReference type="UniPathway" id="UPA00906">
    <property type="reaction ID" value="UER00895"/>
</dbReference>
<feature type="binding site" evidence="6 8">
    <location>
        <begin position="349"/>
        <end position="352"/>
    </location>
    <ligand>
        <name>ATP</name>
        <dbReference type="ChEBI" id="CHEBI:30616"/>
    </ligand>
</feature>
<feature type="domain" description="Aminoacyl-transfer RNA synthetases class-II family profile" evidence="10">
    <location>
        <begin position="141"/>
        <end position="411"/>
    </location>
</feature>